<evidence type="ECO:0000313" key="10">
    <source>
        <dbReference type="Proteomes" id="UP000663505"/>
    </source>
</evidence>
<accession>A0A9X7W2D7</accession>
<evidence type="ECO:0000256" key="1">
    <source>
        <dbReference type="ARBA" id="ARBA00010641"/>
    </source>
</evidence>
<reference evidence="9 10" key="1">
    <citation type="submission" date="2021-02" db="EMBL/GenBank/DDBJ databases">
        <title>Alicyclobacillus curvatus sp. nov. and Alicyclobacillus mengziensis sp. nov., two acidophilic bacteria isolated from acid mine drainage.</title>
        <authorList>
            <person name="Huang Y."/>
        </authorList>
    </citation>
    <scope>NUCLEOTIDE SEQUENCE [LARGE SCALE GENOMIC DNA]</scope>
    <source>
        <strain evidence="9 10">S30H14</strain>
    </source>
</reference>
<keyword evidence="4 6" id="KW-0238">DNA-binding</keyword>
<dbReference type="InterPro" id="IPR007627">
    <property type="entry name" value="RNA_pol_sigma70_r2"/>
</dbReference>
<evidence type="ECO:0000256" key="5">
    <source>
        <dbReference type="ARBA" id="ARBA00023163"/>
    </source>
</evidence>
<dbReference type="InterPro" id="IPR013249">
    <property type="entry name" value="RNA_pol_sigma70_r4_t2"/>
</dbReference>
<comment type="similarity">
    <text evidence="1 6">Belongs to the sigma-70 factor family. ECF subfamily.</text>
</comment>
<dbReference type="Pfam" id="PF04542">
    <property type="entry name" value="Sigma70_r2"/>
    <property type="match status" value="1"/>
</dbReference>
<dbReference type="Gene3D" id="1.10.10.10">
    <property type="entry name" value="Winged helix-like DNA-binding domain superfamily/Winged helix DNA-binding domain"/>
    <property type="match status" value="1"/>
</dbReference>
<keyword evidence="2 6" id="KW-0805">Transcription regulation</keyword>
<dbReference type="GO" id="GO:0003677">
    <property type="term" value="F:DNA binding"/>
    <property type="evidence" value="ECO:0007669"/>
    <property type="project" value="UniProtKB-KW"/>
</dbReference>
<dbReference type="PANTHER" id="PTHR43133:SF60">
    <property type="entry name" value="RNA POLYMERASE SIGMA FACTOR SIGV"/>
    <property type="match status" value="1"/>
</dbReference>
<dbReference type="InterPro" id="IPR000838">
    <property type="entry name" value="RNA_pol_sigma70_ECF_CS"/>
</dbReference>
<dbReference type="SUPFAM" id="SSF88659">
    <property type="entry name" value="Sigma3 and sigma4 domains of RNA polymerase sigma factors"/>
    <property type="match status" value="1"/>
</dbReference>
<dbReference type="Pfam" id="PF08281">
    <property type="entry name" value="Sigma70_r4_2"/>
    <property type="match status" value="1"/>
</dbReference>
<evidence type="ECO:0000259" key="7">
    <source>
        <dbReference type="Pfam" id="PF04542"/>
    </source>
</evidence>
<feature type="domain" description="RNA polymerase sigma-70 region 2" evidence="7">
    <location>
        <begin position="19"/>
        <end position="82"/>
    </location>
</feature>
<dbReference type="KEGG" id="afx:JZ786_09205"/>
<protein>
    <recommendedName>
        <fullName evidence="6">RNA polymerase sigma factor</fullName>
    </recommendedName>
</protein>
<dbReference type="InterPro" id="IPR014284">
    <property type="entry name" value="RNA_pol_sigma-70_dom"/>
</dbReference>
<dbReference type="InterPro" id="IPR013325">
    <property type="entry name" value="RNA_pol_sigma_r2"/>
</dbReference>
<dbReference type="GO" id="GO:0016987">
    <property type="term" value="F:sigma factor activity"/>
    <property type="evidence" value="ECO:0007669"/>
    <property type="project" value="UniProtKB-KW"/>
</dbReference>
<dbReference type="Gene3D" id="1.10.1740.10">
    <property type="match status" value="1"/>
</dbReference>
<keyword evidence="5 6" id="KW-0804">Transcription</keyword>
<organism evidence="9 10">
    <name type="scientific">Alicyclobacillus mengziensis</name>
    <dbReference type="NCBI Taxonomy" id="2931921"/>
    <lineage>
        <taxon>Bacteria</taxon>
        <taxon>Bacillati</taxon>
        <taxon>Bacillota</taxon>
        <taxon>Bacilli</taxon>
        <taxon>Bacillales</taxon>
        <taxon>Alicyclobacillaceae</taxon>
        <taxon>Alicyclobacillus</taxon>
    </lineage>
</organism>
<dbReference type="RefSeq" id="WP_206658393.1">
    <property type="nucleotide sequence ID" value="NZ_CP071182.1"/>
</dbReference>
<sequence length="177" mass="20888">MNDMSETSSDAVYLLRRWMEQYGTDVINFAYSYVRNYHQAQDIAQDVFLRAFQNAHSFRGDSAVKTWLLSITANRCKDYLRSWHARHEMLHKEDWAPEDVADDDTESTVLGKLSRDEVWKRVSELPLKYREVVVLYYLRDLSTKEIADVLSASDEAVRTRLHRGRALLRRLLEEEEL</sequence>
<dbReference type="GO" id="GO:0006950">
    <property type="term" value="P:response to stress"/>
    <property type="evidence" value="ECO:0007669"/>
    <property type="project" value="UniProtKB-ARBA"/>
</dbReference>
<evidence type="ECO:0000256" key="6">
    <source>
        <dbReference type="RuleBase" id="RU000716"/>
    </source>
</evidence>
<dbReference type="GO" id="GO:0006352">
    <property type="term" value="P:DNA-templated transcription initiation"/>
    <property type="evidence" value="ECO:0007669"/>
    <property type="project" value="InterPro"/>
</dbReference>
<dbReference type="NCBIfam" id="TIGR02937">
    <property type="entry name" value="sigma70-ECF"/>
    <property type="match status" value="1"/>
</dbReference>
<keyword evidence="10" id="KW-1185">Reference proteome</keyword>
<dbReference type="CDD" id="cd06171">
    <property type="entry name" value="Sigma70_r4"/>
    <property type="match status" value="1"/>
</dbReference>
<dbReference type="InterPro" id="IPR039425">
    <property type="entry name" value="RNA_pol_sigma-70-like"/>
</dbReference>
<proteinExistence type="inferred from homology"/>
<dbReference type="InterPro" id="IPR036388">
    <property type="entry name" value="WH-like_DNA-bd_sf"/>
</dbReference>
<gene>
    <name evidence="9" type="ORF">JZ786_09205</name>
</gene>
<evidence type="ECO:0000256" key="2">
    <source>
        <dbReference type="ARBA" id="ARBA00023015"/>
    </source>
</evidence>
<dbReference type="AlphaFoldDB" id="A0A9X7W2D7"/>
<evidence type="ECO:0000256" key="4">
    <source>
        <dbReference type="ARBA" id="ARBA00023125"/>
    </source>
</evidence>
<keyword evidence="3 6" id="KW-0731">Sigma factor</keyword>
<name>A0A9X7W2D7_9BACL</name>
<evidence type="ECO:0000259" key="8">
    <source>
        <dbReference type="Pfam" id="PF08281"/>
    </source>
</evidence>
<dbReference type="Proteomes" id="UP000663505">
    <property type="component" value="Chromosome"/>
</dbReference>
<dbReference type="PANTHER" id="PTHR43133">
    <property type="entry name" value="RNA POLYMERASE ECF-TYPE SIGMA FACTO"/>
    <property type="match status" value="1"/>
</dbReference>
<feature type="domain" description="RNA polymerase sigma factor 70 region 4 type 2" evidence="8">
    <location>
        <begin position="116"/>
        <end position="168"/>
    </location>
</feature>
<evidence type="ECO:0000256" key="3">
    <source>
        <dbReference type="ARBA" id="ARBA00023082"/>
    </source>
</evidence>
<evidence type="ECO:0000313" key="9">
    <source>
        <dbReference type="EMBL" id="QSO49079.1"/>
    </source>
</evidence>
<dbReference type="InterPro" id="IPR013324">
    <property type="entry name" value="RNA_pol_sigma_r3/r4-like"/>
</dbReference>
<dbReference type="EMBL" id="CP071182">
    <property type="protein sequence ID" value="QSO49079.1"/>
    <property type="molecule type" value="Genomic_DNA"/>
</dbReference>
<dbReference type="PROSITE" id="PS01063">
    <property type="entry name" value="SIGMA70_ECF"/>
    <property type="match status" value="1"/>
</dbReference>
<dbReference type="SUPFAM" id="SSF88946">
    <property type="entry name" value="Sigma2 domain of RNA polymerase sigma factors"/>
    <property type="match status" value="1"/>
</dbReference>